<evidence type="ECO:0000256" key="5">
    <source>
        <dbReference type="ARBA" id="ARBA00022729"/>
    </source>
</evidence>
<keyword evidence="16" id="KW-1185">Reference proteome</keyword>
<dbReference type="GO" id="GO:0005886">
    <property type="term" value="C:plasma membrane"/>
    <property type="evidence" value="ECO:0007669"/>
    <property type="project" value="UniProtKB-SubCell"/>
</dbReference>
<dbReference type="InterPro" id="IPR044021">
    <property type="entry name" value="CrtO"/>
</dbReference>
<comment type="subcellular location">
    <subcellularLocation>
        <location evidence="1">Cell membrane</location>
        <topology evidence="1">Single-pass membrane protein</topology>
    </subcellularLocation>
</comment>
<feature type="transmembrane region" description="Helical" evidence="14">
    <location>
        <begin position="6"/>
        <end position="29"/>
    </location>
</feature>
<protein>
    <recommendedName>
        <fullName evidence="11">Glycosyl-4,4'-diaponeurosporenoate acyltransferase</fullName>
    </recommendedName>
</protein>
<evidence type="ECO:0000256" key="14">
    <source>
        <dbReference type="SAM" id="Phobius"/>
    </source>
</evidence>
<evidence type="ECO:0000256" key="12">
    <source>
        <dbReference type="ARBA" id="ARBA00025324"/>
    </source>
</evidence>
<organism evidence="15 16">
    <name type="scientific">Exobacillus caeni</name>
    <dbReference type="NCBI Taxonomy" id="2574798"/>
    <lineage>
        <taxon>Bacteria</taxon>
        <taxon>Bacillati</taxon>
        <taxon>Bacillota</taxon>
        <taxon>Bacilli</taxon>
        <taxon>Bacillales</taxon>
        <taxon>Guptibacillaceae</taxon>
        <taxon>Exobacillus</taxon>
    </lineage>
</organism>
<comment type="similarity">
    <text evidence="10">Belongs to the acyltransferase CrtO family.</text>
</comment>
<comment type="function">
    <text evidence="12">Catalyzes the acylation of glycosyl-4,4'-diaponeurosporenoate, i.e. the esterification of glucose at the C6'' position with the carboxyl group of the C(15) fatty acid 12-methyltetradecanoic acid, to yield staphyloxanthin. This is the last step in the biosynthesis of this orange pigment, present in most staphylococci strains.</text>
</comment>
<keyword evidence="3 15" id="KW-0808">Transferase</keyword>
<feature type="region of interest" description="Disordered" evidence="13">
    <location>
        <begin position="158"/>
        <end position="180"/>
    </location>
</feature>
<proteinExistence type="inferred from homology"/>
<evidence type="ECO:0000313" key="16">
    <source>
        <dbReference type="Proteomes" id="UP000308230"/>
    </source>
</evidence>
<keyword evidence="7 14" id="KW-0472">Membrane</keyword>
<evidence type="ECO:0000256" key="8">
    <source>
        <dbReference type="ARBA" id="ARBA00023315"/>
    </source>
</evidence>
<sequence length="180" mass="21389">MVTLSTGWTLIINILAWPIIHLSFSYFCLHLNNRYFTEDNWYYRQKDWEKSGGIYEKLGVNKWKTIVPDGGGVFKGGFRKKRLLGRSGEYFQMFIQETRRAEFTHLILIPPSLLFFIWNTLEVGFIMVAYALIVNIPFIIIQRYNRFRFQRILTRKQQKRTAPGKKAKMNSSFDKKTVPY</sequence>
<evidence type="ECO:0000256" key="1">
    <source>
        <dbReference type="ARBA" id="ARBA00004162"/>
    </source>
</evidence>
<comment type="pathway">
    <text evidence="9">Carotenoid biosynthesis; staphyloxanthin biosynthesis; staphyloxanthin from farnesyl diphosphate: step 5/5.</text>
</comment>
<feature type="transmembrane region" description="Helical" evidence="14">
    <location>
        <begin position="101"/>
        <end position="118"/>
    </location>
</feature>
<evidence type="ECO:0000313" key="15">
    <source>
        <dbReference type="EMBL" id="TLS36080.1"/>
    </source>
</evidence>
<keyword evidence="8 15" id="KW-0012">Acyltransferase</keyword>
<evidence type="ECO:0000256" key="13">
    <source>
        <dbReference type="SAM" id="MobiDB-lite"/>
    </source>
</evidence>
<gene>
    <name evidence="15" type="ORF">FCL54_16970</name>
</gene>
<evidence type="ECO:0000256" key="10">
    <source>
        <dbReference type="ARBA" id="ARBA00023603"/>
    </source>
</evidence>
<accession>A0A5R9F0X8</accession>
<dbReference type="Proteomes" id="UP000308230">
    <property type="component" value="Unassembled WGS sequence"/>
</dbReference>
<dbReference type="GO" id="GO:0016746">
    <property type="term" value="F:acyltransferase activity"/>
    <property type="evidence" value="ECO:0007669"/>
    <property type="project" value="UniProtKB-KW"/>
</dbReference>
<feature type="compositionally biased region" description="Basic residues" evidence="13">
    <location>
        <begin position="158"/>
        <end position="168"/>
    </location>
</feature>
<dbReference type="UniPathway" id="UPA00029">
    <property type="reaction ID" value="UER00560"/>
</dbReference>
<keyword evidence="6 14" id="KW-1133">Transmembrane helix</keyword>
<dbReference type="RefSeq" id="WP_171016894.1">
    <property type="nucleotide sequence ID" value="NZ_SWLG01000013.1"/>
</dbReference>
<keyword evidence="4 14" id="KW-0812">Transmembrane</keyword>
<evidence type="ECO:0000256" key="9">
    <source>
        <dbReference type="ARBA" id="ARBA00023588"/>
    </source>
</evidence>
<name>A0A5R9F0X8_9BACL</name>
<keyword evidence="5" id="KW-0732">Signal</keyword>
<evidence type="ECO:0000256" key="2">
    <source>
        <dbReference type="ARBA" id="ARBA00022475"/>
    </source>
</evidence>
<evidence type="ECO:0000256" key="11">
    <source>
        <dbReference type="ARBA" id="ARBA00023667"/>
    </source>
</evidence>
<evidence type="ECO:0000256" key="3">
    <source>
        <dbReference type="ARBA" id="ARBA00022679"/>
    </source>
</evidence>
<evidence type="ECO:0000256" key="4">
    <source>
        <dbReference type="ARBA" id="ARBA00022692"/>
    </source>
</evidence>
<reference evidence="15 16" key="1">
    <citation type="submission" date="2019-04" db="EMBL/GenBank/DDBJ databases">
        <title>Bacillus caeni sp. nov., a bacterium isolated from mangrove sediment.</title>
        <authorList>
            <person name="Huang H."/>
            <person name="Mo K."/>
            <person name="Hu Y."/>
        </authorList>
    </citation>
    <scope>NUCLEOTIDE SEQUENCE [LARGE SCALE GENOMIC DNA]</scope>
    <source>
        <strain evidence="15 16">HB172195</strain>
    </source>
</reference>
<dbReference type="AlphaFoldDB" id="A0A5R9F0X8"/>
<feature type="transmembrane region" description="Helical" evidence="14">
    <location>
        <begin position="124"/>
        <end position="141"/>
    </location>
</feature>
<dbReference type="EMBL" id="SWLG01000013">
    <property type="protein sequence ID" value="TLS36080.1"/>
    <property type="molecule type" value="Genomic_DNA"/>
</dbReference>
<comment type="caution">
    <text evidence="15">The sequence shown here is derived from an EMBL/GenBank/DDBJ whole genome shotgun (WGS) entry which is preliminary data.</text>
</comment>
<keyword evidence="2" id="KW-1003">Cell membrane</keyword>
<evidence type="ECO:0000256" key="6">
    <source>
        <dbReference type="ARBA" id="ARBA00022989"/>
    </source>
</evidence>
<evidence type="ECO:0000256" key="7">
    <source>
        <dbReference type="ARBA" id="ARBA00023136"/>
    </source>
</evidence>
<dbReference type="Pfam" id="PF18927">
    <property type="entry name" value="CrtO"/>
    <property type="match status" value="1"/>
</dbReference>